<dbReference type="Gene3D" id="3.40.50.1980">
    <property type="entry name" value="Nitrogenase molybdenum iron protein domain"/>
    <property type="match status" value="2"/>
</dbReference>
<evidence type="ECO:0000256" key="4">
    <source>
        <dbReference type="ARBA" id="ARBA00022729"/>
    </source>
</evidence>
<comment type="subcellular location">
    <subcellularLocation>
        <location evidence="1">Cell envelope</location>
    </subcellularLocation>
</comment>
<sequence length="354" mass="36653">MSATLLSRPDAASLRTDAEFRRITAELTRRGFLGGLATSAALVGLAGCGTSTGHGGAPASGGPWSFTDDRGTRVDLPARPKRVAFLTDSVTAALWAAGVRPVAAFDSGQGIVPAVGLNLAADKSVIQIGNKDNELDTEALVSARPDLLIDAIQADGTLQTLSGNPKIKDLAPVVGIDMYQPVEHIVGQADRLTTALGATPADAAAHRAYQAAQAKLRAAVAANPGLRVGFVFDLGPNGIGVMNPATWAVLKTVKALGMKLVPVAGGKDNTYSQAVSWENVTGIPADLMVWAVSDPLPTEPVWKRVPAVAAGQLWKPDIRSWYAYSWANFATLLEGLAEHVASAKPGVGPKGSVA</sequence>
<proteinExistence type="inferred from homology"/>
<dbReference type="PANTHER" id="PTHR30532:SF24">
    <property type="entry name" value="FERRIC ENTEROBACTIN-BINDING PERIPLASMIC PROTEIN FEPB"/>
    <property type="match status" value="1"/>
</dbReference>
<dbReference type="InterPro" id="IPR006311">
    <property type="entry name" value="TAT_signal"/>
</dbReference>
<dbReference type="SUPFAM" id="SSF53807">
    <property type="entry name" value="Helical backbone' metal receptor"/>
    <property type="match status" value="1"/>
</dbReference>
<comment type="similarity">
    <text evidence="2">Belongs to the bacterial solute-binding protein 8 family.</text>
</comment>
<dbReference type="InterPro" id="IPR051313">
    <property type="entry name" value="Bact_iron-sidero_bind"/>
</dbReference>
<dbReference type="PROSITE" id="PS50983">
    <property type="entry name" value="FE_B12_PBP"/>
    <property type="match status" value="1"/>
</dbReference>
<protein>
    <submittedName>
        <fullName evidence="6">ABC transporter substrate-binding protein</fullName>
    </submittedName>
</protein>
<evidence type="ECO:0000259" key="5">
    <source>
        <dbReference type="PROSITE" id="PS50983"/>
    </source>
</evidence>
<keyword evidence="3" id="KW-0813">Transport</keyword>
<evidence type="ECO:0000313" key="7">
    <source>
        <dbReference type="Proteomes" id="UP001198565"/>
    </source>
</evidence>
<feature type="domain" description="Fe/B12 periplasmic-binding" evidence="5">
    <location>
        <begin position="82"/>
        <end position="344"/>
    </location>
</feature>
<dbReference type="EMBL" id="JAINVZ010000012">
    <property type="protein sequence ID" value="MBY8886806.1"/>
    <property type="molecule type" value="Genomic_DNA"/>
</dbReference>
<dbReference type="RefSeq" id="WP_222979395.1">
    <property type="nucleotide sequence ID" value="NZ_JAINVZ010000012.1"/>
</dbReference>
<evidence type="ECO:0000256" key="1">
    <source>
        <dbReference type="ARBA" id="ARBA00004196"/>
    </source>
</evidence>
<dbReference type="PANTHER" id="PTHR30532">
    <property type="entry name" value="IRON III DICITRATE-BINDING PERIPLASMIC PROTEIN"/>
    <property type="match status" value="1"/>
</dbReference>
<dbReference type="InterPro" id="IPR002491">
    <property type="entry name" value="ABC_transptr_periplasmic_BD"/>
</dbReference>
<name>A0ABS7QUC3_9ACTN</name>
<keyword evidence="7" id="KW-1185">Reference proteome</keyword>
<gene>
    <name evidence="6" type="ORF">K7472_18305</name>
</gene>
<dbReference type="InterPro" id="IPR019546">
    <property type="entry name" value="TAT_signal_bac_arc"/>
</dbReference>
<evidence type="ECO:0000256" key="2">
    <source>
        <dbReference type="ARBA" id="ARBA00008814"/>
    </source>
</evidence>
<dbReference type="PROSITE" id="PS51318">
    <property type="entry name" value="TAT"/>
    <property type="match status" value="1"/>
</dbReference>
<dbReference type="NCBIfam" id="TIGR01409">
    <property type="entry name" value="TAT_signal_seq"/>
    <property type="match status" value="1"/>
</dbReference>
<dbReference type="Proteomes" id="UP001198565">
    <property type="component" value="Unassembled WGS sequence"/>
</dbReference>
<keyword evidence="4" id="KW-0732">Signal</keyword>
<accession>A0ABS7QUC3</accession>
<dbReference type="Pfam" id="PF01497">
    <property type="entry name" value="Peripla_BP_2"/>
    <property type="match status" value="1"/>
</dbReference>
<organism evidence="6 7">
    <name type="scientific">Streptantibioticus parmotrematis</name>
    <dbReference type="NCBI Taxonomy" id="2873249"/>
    <lineage>
        <taxon>Bacteria</taxon>
        <taxon>Bacillati</taxon>
        <taxon>Actinomycetota</taxon>
        <taxon>Actinomycetes</taxon>
        <taxon>Kitasatosporales</taxon>
        <taxon>Streptomycetaceae</taxon>
        <taxon>Streptantibioticus</taxon>
    </lineage>
</organism>
<evidence type="ECO:0000313" key="6">
    <source>
        <dbReference type="EMBL" id="MBY8886806.1"/>
    </source>
</evidence>
<evidence type="ECO:0000256" key="3">
    <source>
        <dbReference type="ARBA" id="ARBA00022448"/>
    </source>
</evidence>
<reference evidence="6 7" key="1">
    <citation type="submission" date="2021-08" db="EMBL/GenBank/DDBJ databases">
        <title>Streptomyces sp. PTM05 isolated from lichen.</title>
        <authorList>
            <person name="Somphong A."/>
            <person name="Phongsopitanun W."/>
            <person name="Tanasupawat S."/>
        </authorList>
    </citation>
    <scope>NUCLEOTIDE SEQUENCE [LARGE SCALE GENOMIC DNA]</scope>
    <source>
        <strain evidence="6 7">Ptm05</strain>
    </source>
</reference>
<comment type="caution">
    <text evidence="6">The sequence shown here is derived from an EMBL/GenBank/DDBJ whole genome shotgun (WGS) entry which is preliminary data.</text>
</comment>